<dbReference type="SMART" id="SM00283">
    <property type="entry name" value="MA"/>
    <property type="match status" value="1"/>
</dbReference>
<dbReference type="InterPro" id="IPR004089">
    <property type="entry name" value="MCPsignal_dom"/>
</dbReference>
<dbReference type="InterPro" id="IPR004090">
    <property type="entry name" value="Chemotax_Me-accpt_rcpt"/>
</dbReference>
<keyword evidence="4" id="KW-0812">Transmembrane</keyword>
<evidence type="ECO:0000256" key="4">
    <source>
        <dbReference type="SAM" id="Phobius"/>
    </source>
</evidence>
<keyword evidence="4" id="KW-0472">Membrane</keyword>
<keyword evidence="10" id="KW-1185">Reference proteome</keyword>
<evidence type="ECO:0000313" key="8">
    <source>
        <dbReference type="EMBL" id="XAN18642.1"/>
    </source>
</evidence>
<name>A0A3R9G4G1_ACHDE</name>
<dbReference type="GO" id="GO:0007165">
    <property type="term" value="P:signal transduction"/>
    <property type="evidence" value="ECO:0007669"/>
    <property type="project" value="UniProtKB-KW"/>
</dbReference>
<evidence type="ECO:0000259" key="6">
    <source>
        <dbReference type="PROSITE" id="PS50885"/>
    </source>
</evidence>
<protein>
    <submittedName>
        <fullName evidence="7">Methyl-accepting chemotaxis protein</fullName>
    </submittedName>
</protein>
<dbReference type="SMART" id="SM00304">
    <property type="entry name" value="HAMP"/>
    <property type="match status" value="1"/>
</dbReference>
<dbReference type="Gene3D" id="1.10.287.950">
    <property type="entry name" value="Methyl-accepting chemotaxis protein"/>
    <property type="match status" value="1"/>
</dbReference>
<dbReference type="Pfam" id="PF00672">
    <property type="entry name" value="HAMP"/>
    <property type="match status" value="1"/>
</dbReference>
<feature type="transmembrane region" description="Helical" evidence="4">
    <location>
        <begin position="188"/>
        <end position="213"/>
    </location>
</feature>
<dbReference type="SUPFAM" id="SSF58104">
    <property type="entry name" value="Methyl-accepting chemotaxis protein (MCP) signaling domain"/>
    <property type="match status" value="1"/>
</dbReference>
<dbReference type="InterPro" id="IPR024478">
    <property type="entry name" value="HlyB_4HB_MCP"/>
</dbReference>
<dbReference type="EMBL" id="CP054569">
    <property type="protein sequence ID" value="QKQ47118.1"/>
    <property type="molecule type" value="Genomic_DNA"/>
</dbReference>
<evidence type="ECO:0000313" key="10">
    <source>
        <dbReference type="Proteomes" id="UP001446337"/>
    </source>
</evidence>
<evidence type="ECO:0000313" key="7">
    <source>
        <dbReference type="EMBL" id="QKQ47118.1"/>
    </source>
</evidence>
<dbReference type="CDD" id="cd06225">
    <property type="entry name" value="HAMP"/>
    <property type="match status" value="1"/>
</dbReference>
<dbReference type="GO" id="GO:0016020">
    <property type="term" value="C:membrane"/>
    <property type="evidence" value="ECO:0007669"/>
    <property type="project" value="InterPro"/>
</dbReference>
<dbReference type="RefSeq" id="WP_062680149.1">
    <property type="nucleotide sequence ID" value="NZ_BLWG01000629.1"/>
</dbReference>
<evidence type="ECO:0000256" key="2">
    <source>
        <dbReference type="ARBA" id="ARBA00029447"/>
    </source>
</evidence>
<dbReference type="PRINTS" id="PR00260">
    <property type="entry name" value="CHEMTRNSDUCR"/>
</dbReference>
<comment type="similarity">
    <text evidence="2">Belongs to the methyl-accepting chemotaxis (MCP) protein family.</text>
</comment>
<dbReference type="GO" id="GO:0004888">
    <property type="term" value="F:transmembrane signaling receptor activity"/>
    <property type="evidence" value="ECO:0007669"/>
    <property type="project" value="InterPro"/>
</dbReference>
<feature type="domain" description="HAMP" evidence="6">
    <location>
        <begin position="210"/>
        <end position="262"/>
    </location>
</feature>
<evidence type="ECO:0000256" key="1">
    <source>
        <dbReference type="ARBA" id="ARBA00023224"/>
    </source>
</evidence>
<keyword evidence="4" id="KW-1133">Transmembrane helix</keyword>
<dbReference type="STRING" id="32002.BVK87_05840"/>
<gene>
    <name evidence="8" type="ORF">AAIK43_11510</name>
    <name evidence="7" type="ORF">FOC81_10615</name>
</gene>
<dbReference type="Pfam" id="PF12729">
    <property type="entry name" value="4HB_MCP_1"/>
    <property type="match status" value="1"/>
</dbReference>
<dbReference type="Proteomes" id="UP001446337">
    <property type="component" value="Chromosome"/>
</dbReference>
<dbReference type="PANTHER" id="PTHR32089:SF120">
    <property type="entry name" value="METHYL-ACCEPTING CHEMOTAXIS PROTEIN TLPQ"/>
    <property type="match status" value="1"/>
</dbReference>
<reference evidence="8 10" key="2">
    <citation type="submission" date="2024-05" db="EMBL/GenBank/DDBJ databases">
        <title>Achromobacter denitrificans. BP1, complete genome.</title>
        <authorList>
            <person name="Zhang B."/>
        </authorList>
    </citation>
    <scope>NUCLEOTIDE SEQUENCE [LARGE SCALE GENOMIC DNA]</scope>
    <source>
        <strain evidence="8 10">BP1</strain>
    </source>
</reference>
<dbReference type="EMBL" id="CP154792">
    <property type="protein sequence ID" value="XAN18642.1"/>
    <property type="molecule type" value="Genomic_DNA"/>
</dbReference>
<proteinExistence type="inferred from homology"/>
<evidence type="ECO:0000256" key="3">
    <source>
        <dbReference type="PROSITE-ProRule" id="PRU00284"/>
    </source>
</evidence>
<dbReference type="GO" id="GO:0006935">
    <property type="term" value="P:chemotaxis"/>
    <property type="evidence" value="ECO:0007669"/>
    <property type="project" value="InterPro"/>
</dbReference>
<feature type="domain" description="Methyl-accepting transducer" evidence="5">
    <location>
        <begin position="267"/>
        <end position="503"/>
    </location>
</feature>
<organism evidence="7 9">
    <name type="scientific">Achromobacter denitrificans</name>
    <name type="common">Alcaligenes denitrificans</name>
    <dbReference type="NCBI Taxonomy" id="32002"/>
    <lineage>
        <taxon>Bacteria</taxon>
        <taxon>Pseudomonadati</taxon>
        <taxon>Pseudomonadota</taxon>
        <taxon>Betaproteobacteria</taxon>
        <taxon>Burkholderiales</taxon>
        <taxon>Alcaligenaceae</taxon>
        <taxon>Achromobacter</taxon>
    </lineage>
</organism>
<dbReference type="InterPro" id="IPR003660">
    <property type="entry name" value="HAMP_dom"/>
</dbReference>
<keyword evidence="1 3" id="KW-0807">Transducer</keyword>
<dbReference type="Proteomes" id="UP000509782">
    <property type="component" value="Chromosome"/>
</dbReference>
<dbReference type="OrthoDB" id="9806477at2"/>
<feature type="transmembrane region" description="Helical" evidence="4">
    <location>
        <begin position="6"/>
        <end position="27"/>
    </location>
</feature>
<dbReference type="PANTHER" id="PTHR32089">
    <property type="entry name" value="METHYL-ACCEPTING CHEMOTAXIS PROTEIN MCPB"/>
    <property type="match status" value="1"/>
</dbReference>
<evidence type="ECO:0000259" key="5">
    <source>
        <dbReference type="PROSITE" id="PS50111"/>
    </source>
</evidence>
<dbReference type="PROSITE" id="PS50885">
    <property type="entry name" value="HAMP"/>
    <property type="match status" value="1"/>
</dbReference>
<sequence>MKNLTLRQRILASFMVILAIMALMVVVDYRRLLVIESQAELINSDAVPGIYYSTSIRASWFAGFVAVQDAFSTDSEQERLGALEALPKNDQLLEDHIAQYRRTVAREDDRQMFDEFERELQEYKRIRADILAPATLADPGRAQARIKAELRPAFYKGRDILARMVVENKRQADEAAAAIRKSVESAEVGMLVSLAMAIAAAVVCGVLLMRAIANPMRDIVRTLESTGGGDLTRRLKLARKDEFNAIETGFNGMVDELTGLVGKTQRSAVQVATSVTEIAATSKQQQATASEVAATTTEIGVTSREISATSRELVRTMTEVSGAAEQTAALAGSGQVGLARMEDTMRNVVGAAGSVNAKLAILNEKAGNITQVVTTITKVADQTNLLSLNAAIEAEKAGEYGRGFVVVATEIRRLADQTAVATYDIEQMVREIQSSVSAGVMGMDKFSEEVRRGMADMQQVGDQLSQIIQQVQTLAPRVQMVNEGMQAQATGAEQINQALQQLSDAAQQTVESLRQSTLAIEELTLVANDLRSGVSRFKV</sequence>
<evidence type="ECO:0000313" key="9">
    <source>
        <dbReference type="Proteomes" id="UP000509782"/>
    </source>
</evidence>
<reference evidence="7 9" key="1">
    <citation type="submission" date="2020-05" db="EMBL/GenBank/DDBJ databases">
        <title>FDA dAtabase for Regulatory Grade micrObial Sequences (FDA-ARGOS): Supporting development and validation of Infectious Disease Dx tests.</title>
        <authorList>
            <person name="Sproer C."/>
            <person name="Gronow S."/>
            <person name="Severitt S."/>
            <person name="Schroder I."/>
            <person name="Tallon L."/>
            <person name="Sadzewicz L."/>
            <person name="Zhao X."/>
            <person name="Vavikolanu K."/>
            <person name="Mehta A."/>
            <person name="Aluvathingal J."/>
            <person name="Nadendla S."/>
            <person name="Myers T."/>
            <person name="Yan Y."/>
            <person name="Sichtig H."/>
        </authorList>
    </citation>
    <scope>NUCLEOTIDE SEQUENCE [LARGE SCALE GENOMIC DNA]</scope>
    <source>
        <strain evidence="7 9">FDAARGOS_787</strain>
    </source>
</reference>
<dbReference type="Pfam" id="PF00015">
    <property type="entry name" value="MCPsignal"/>
    <property type="match status" value="1"/>
</dbReference>
<dbReference type="AlphaFoldDB" id="A0A3R9G4G1"/>
<accession>A0A3R9G4G1</accession>
<dbReference type="GeneID" id="92846051"/>
<dbReference type="PROSITE" id="PS50111">
    <property type="entry name" value="CHEMOTAXIS_TRANSDUC_2"/>
    <property type="match status" value="1"/>
</dbReference>